<evidence type="ECO:0000256" key="1">
    <source>
        <dbReference type="SAM" id="MobiDB-lite"/>
    </source>
</evidence>
<reference evidence="2" key="2">
    <citation type="submission" date="2013-10" db="EMBL/GenBank/DDBJ databases">
        <authorList>
            <person name="Aslett M."/>
        </authorList>
    </citation>
    <scope>NUCLEOTIDE SEQUENCE [LARGE SCALE GENOMIC DNA]</scope>
    <source>
        <strain evidence="2">Houghton</strain>
    </source>
</reference>
<gene>
    <name evidence="2" type="ORF">ETH_00014030</name>
</gene>
<dbReference type="EMBL" id="HG675738">
    <property type="protein sequence ID" value="CDJ42809.1"/>
    <property type="molecule type" value="Genomic_DNA"/>
</dbReference>
<evidence type="ECO:0000313" key="2">
    <source>
        <dbReference type="EMBL" id="CDJ42809.1"/>
    </source>
</evidence>
<feature type="region of interest" description="Disordered" evidence="1">
    <location>
        <begin position="1"/>
        <end position="83"/>
    </location>
</feature>
<feature type="region of interest" description="Disordered" evidence="1">
    <location>
        <begin position="358"/>
        <end position="434"/>
    </location>
</feature>
<dbReference type="OrthoDB" id="332012at2759"/>
<dbReference type="Proteomes" id="UP000030747">
    <property type="component" value="Unassembled WGS sequence"/>
</dbReference>
<evidence type="ECO:0000313" key="3">
    <source>
        <dbReference type="Proteomes" id="UP000030747"/>
    </source>
</evidence>
<feature type="region of interest" description="Disordered" evidence="1">
    <location>
        <begin position="234"/>
        <end position="255"/>
    </location>
</feature>
<feature type="compositionally biased region" description="Polar residues" evidence="1">
    <location>
        <begin position="12"/>
        <end position="27"/>
    </location>
</feature>
<dbReference type="AlphaFoldDB" id="U6L2G8"/>
<keyword evidence="3" id="KW-1185">Reference proteome</keyword>
<protein>
    <submittedName>
        <fullName evidence="2">Uncharacterized protein</fullName>
    </submittedName>
</protein>
<dbReference type="VEuPathDB" id="ToxoDB:ETH_00014030"/>
<sequence length="597" mass="66439">MTDAQGFAQAEQLESNAPSLQSCQTDARQSDREAIELEQGDAEGIPSRRRRPSPSDAEDREVPKAERTPAAVPGVKPRPKRRRLVETPGAGLKGATKLSTETLRRHVAEFAREHLPLLGDLVCPRLEVLFPATGALMQTQNGTTENSESLPKEFRETEYRLKRAELQVLRGVTSFLLDMAVDSLGPTLAELDSNTPTAPSGSYSNKAPETLSTAQSPLLAFSVNESSRHTITEAPAAAQRDEQVQSSQCGMQKRHEDDDGLSLLKLLQYSPSPRTSWSHGVFFKYAYVDLDFECLATFRICLCHHPLFIFYKEHEKGLHVLHVDGVFNAAADSAQEKTELWRERLSYTYVCDPAVPFERQQQHHQRQQQQQRSRRHEQNLETLEAPEPAGIRLNISFLGPRRGGNQAEVRDGPATGRGGSSEGPIHLQLPAGSTAGGRELTVAAPSMPRDGDIRLCSAKASLCRGVAQQPREEETASALLPHVGPQMTGFDLFCLEMWSVLSLCRDQVCPPTLPQYLGALRRLWLEALTQQQRDIYNNIITPKYIARRLKAPDLTFEALPPWWQQQQQPQSRRRPKGTGVASPSVERNLPASSHEHI</sequence>
<dbReference type="GeneID" id="25251963"/>
<feature type="region of interest" description="Disordered" evidence="1">
    <location>
        <begin position="563"/>
        <end position="597"/>
    </location>
</feature>
<reference evidence="2" key="1">
    <citation type="submission" date="2013-10" db="EMBL/GenBank/DDBJ databases">
        <title>Genomic analysis of the causative agents of coccidiosis in chickens.</title>
        <authorList>
            <person name="Reid A.J."/>
            <person name="Blake D."/>
            <person name="Billington K."/>
            <person name="Browne H."/>
            <person name="Dunn M."/>
            <person name="Hung S."/>
            <person name="Kawahara F."/>
            <person name="Miranda-Saavedra D."/>
            <person name="Mourier T."/>
            <person name="Nagra H."/>
            <person name="Otto T.D."/>
            <person name="Rawlings N."/>
            <person name="Sanchez A."/>
            <person name="Sanders M."/>
            <person name="Subramaniam C."/>
            <person name="Tay Y."/>
            <person name="Dear P."/>
            <person name="Doerig C."/>
            <person name="Gruber A."/>
            <person name="Parkinson J."/>
            <person name="Shirley M."/>
            <person name="Wan K.L."/>
            <person name="Berriman M."/>
            <person name="Tomley F."/>
            <person name="Pain A."/>
        </authorList>
    </citation>
    <scope>NUCLEOTIDE SEQUENCE [LARGE SCALE GENOMIC DNA]</scope>
    <source>
        <strain evidence="2">Houghton</strain>
    </source>
</reference>
<name>U6L2G8_EIMTE</name>
<proteinExistence type="predicted"/>
<dbReference type="RefSeq" id="XP_013233559.1">
    <property type="nucleotide sequence ID" value="XM_013378105.1"/>
</dbReference>
<dbReference type="VEuPathDB" id="ToxoDB:ETH2_0410800"/>
<accession>U6L2G8</accession>
<organism evidence="2 3">
    <name type="scientific">Eimeria tenella</name>
    <name type="common">Coccidian parasite</name>
    <dbReference type="NCBI Taxonomy" id="5802"/>
    <lineage>
        <taxon>Eukaryota</taxon>
        <taxon>Sar</taxon>
        <taxon>Alveolata</taxon>
        <taxon>Apicomplexa</taxon>
        <taxon>Conoidasida</taxon>
        <taxon>Coccidia</taxon>
        <taxon>Eucoccidiorida</taxon>
        <taxon>Eimeriorina</taxon>
        <taxon>Eimeriidae</taxon>
        <taxon>Eimeria</taxon>
    </lineage>
</organism>